<dbReference type="Gene3D" id="2.60.120.620">
    <property type="entry name" value="q2cbj1_9rhob like domain"/>
    <property type="match status" value="1"/>
</dbReference>
<sequence>MEPMQVSNEQLEFFQDNGYVVLDPIASKEELETLKRIYDELFARRAGREEGAQFDLAGADEEDAEATLPQILGPTRFAPELNDMAFKKMGASCARQLLGGEAEGGDHAILKPPYIGSDTPWHQDEAYWNPSLIYSSLSIWMPLQDATVESGCMQFVPGSHRQGVLPHHPINNDPRVHGLEVDNFNQEEVVACPIPAGAVTVHHCRTLHYAGPNLTAEPRRAYIQTFGLRTQTRDEPRDFYWQRIQQTARQSRADEFERKVTDG</sequence>
<protein>
    <submittedName>
        <fullName evidence="1">Phytanoyl-CoA dioxygenase family protein</fullName>
    </submittedName>
</protein>
<dbReference type="PANTHER" id="PTHR20883:SF46">
    <property type="entry name" value="PHYTANOYL-COA HYDROXYLASE"/>
    <property type="match status" value="1"/>
</dbReference>
<dbReference type="EMBL" id="VXPY01000063">
    <property type="protein sequence ID" value="MYD90472.1"/>
    <property type="molecule type" value="Genomic_DNA"/>
</dbReference>
<dbReference type="SUPFAM" id="SSF51197">
    <property type="entry name" value="Clavaminate synthase-like"/>
    <property type="match status" value="1"/>
</dbReference>
<keyword evidence="1" id="KW-0223">Dioxygenase</keyword>
<proteinExistence type="predicted"/>
<accession>A0A6B1DUU3</accession>
<dbReference type="InterPro" id="IPR008775">
    <property type="entry name" value="Phytyl_CoA_dOase-like"/>
</dbReference>
<dbReference type="AlphaFoldDB" id="A0A6B1DUU3"/>
<dbReference type="GO" id="GO:0016706">
    <property type="term" value="F:2-oxoglutarate-dependent dioxygenase activity"/>
    <property type="evidence" value="ECO:0007669"/>
    <property type="project" value="UniProtKB-ARBA"/>
</dbReference>
<keyword evidence="1" id="KW-0560">Oxidoreductase</keyword>
<dbReference type="GO" id="GO:0005506">
    <property type="term" value="F:iron ion binding"/>
    <property type="evidence" value="ECO:0007669"/>
    <property type="project" value="UniProtKB-ARBA"/>
</dbReference>
<name>A0A6B1DUU3_9CHLR</name>
<gene>
    <name evidence="1" type="ORF">F4Y08_09090</name>
</gene>
<organism evidence="1">
    <name type="scientific">Caldilineaceae bacterium SB0662_bin_9</name>
    <dbReference type="NCBI Taxonomy" id="2605258"/>
    <lineage>
        <taxon>Bacteria</taxon>
        <taxon>Bacillati</taxon>
        <taxon>Chloroflexota</taxon>
        <taxon>Caldilineae</taxon>
        <taxon>Caldilineales</taxon>
        <taxon>Caldilineaceae</taxon>
    </lineage>
</organism>
<evidence type="ECO:0000313" key="1">
    <source>
        <dbReference type="EMBL" id="MYD90472.1"/>
    </source>
</evidence>
<dbReference type="Pfam" id="PF05721">
    <property type="entry name" value="PhyH"/>
    <property type="match status" value="1"/>
</dbReference>
<dbReference type="PANTHER" id="PTHR20883">
    <property type="entry name" value="PHYTANOYL-COA DIOXYGENASE DOMAIN CONTAINING 1"/>
    <property type="match status" value="1"/>
</dbReference>
<comment type="caution">
    <text evidence="1">The sequence shown here is derived from an EMBL/GenBank/DDBJ whole genome shotgun (WGS) entry which is preliminary data.</text>
</comment>
<reference evidence="1" key="1">
    <citation type="submission" date="2019-09" db="EMBL/GenBank/DDBJ databases">
        <title>Characterisation of the sponge microbiome using genome-centric metagenomics.</title>
        <authorList>
            <person name="Engelberts J.P."/>
            <person name="Robbins S.J."/>
            <person name="De Goeij J.M."/>
            <person name="Aranda M."/>
            <person name="Bell S.C."/>
            <person name="Webster N.S."/>
        </authorList>
    </citation>
    <scope>NUCLEOTIDE SEQUENCE</scope>
    <source>
        <strain evidence="1">SB0662_bin_9</strain>
    </source>
</reference>